<dbReference type="Proteomes" id="UP000199229">
    <property type="component" value="Unassembled WGS sequence"/>
</dbReference>
<dbReference type="RefSeq" id="WP_091972514.1">
    <property type="nucleotide sequence ID" value="NZ_FOPM01000014.1"/>
</dbReference>
<dbReference type="Gene3D" id="3.30.450.20">
    <property type="entry name" value="PAS domain"/>
    <property type="match status" value="1"/>
</dbReference>
<evidence type="ECO:0000313" key="8">
    <source>
        <dbReference type="Proteomes" id="UP000199229"/>
    </source>
</evidence>
<evidence type="ECO:0000259" key="6">
    <source>
        <dbReference type="PROSITE" id="PS50885"/>
    </source>
</evidence>
<keyword evidence="4" id="KW-1133">Transmembrane helix</keyword>
<dbReference type="CDD" id="cd12913">
    <property type="entry name" value="PDC1_MCP_like"/>
    <property type="match status" value="1"/>
</dbReference>
<dbReference type="PROSITE" id="PS50111">
    <property type="entry name" value="CHEMOTAXIS_TRANSDUC_2"/>
    <property type="match status" value="1"/>
</dbReference>
<dbReference type="PANTHER" id="PTHR32089">
    <property type="entry name" value="METHYL-ACCEPTING CHEMOTAXIS PROTEIN MCPB"/>
    <property type="match status" value="1"/>
</dbReference>
<evidence type="ECO:0000313" key="7">
    <source>
        <dbReference type="EMBL" id="SFG86351.1"/>
    </source>
</evidence>
<dbReference type="GO" id="GO:0007165">
    <property type="term" value="P:signal transduction"/>
    <property type="evidence" value="ECO:0007669"/>
    <property type="project" value="UniProtKB-KW"/>
</dbReference>
<keyword evidence="4" id="KW-0812">Transmembrane</keyword>
<dbReference type="EMBL" id="FOPM01000014">
    <property type="protein sequence ID" value="SFG86351.1"/>
    <property type="molecule type" value="Genomic_DNA"/>
</dbReference>
<dbReference type="Gene3D" id="1.10.287.950">
    <property type="entry name" value="Methyl-accepting chemotaxis protein"/>
    <property type="match status" value="1"/>
</dbReference>
<keyword evidence="4" id="KW-0472">Membrane</keyword>
<dbReference type="Pfam" id="PF00015">
    <property type="entry name" value="MCPsignal"/>
    <property type="match status" value="1"/>
</dbReference>
<sequence>MTIRNGLSNKLMFATGAAVTAALIGFLGVTGWRTADRVRADVTQLAIKEAQVAANQVGIQLTEAVSAGTAMTAAVTGLLEAGSARRTDLVSVARATALRYPNLYGAWMADTVDRTVGTMLPGTEAVNPKGVFTPYWTKNASGGLDFSTFAFDGSEQWYRGPIASGQSLVTEPYLTKRGDLVTSITAPVTLGGRIVAIGGVDIKLDMLPTMLGALHPFGSGRVMLLSQGGKWLSPPTKGLEMKPYDGIGASEVTQALADGRWRALPGGPDGALRLIYPFSAPGMNTTWAMVMDVPAQVIAQPIYAQLAETATGGLVVLIVVLVTIYGTTKLLIDRPLTRSVRTIEALVDRRYDTVIADRDRTDEIGAIAKALEIFRDKSRQAELLAEAQEAQQRNQLARAETIRSHSQAFDGKVSTLTEAVLKLVGDLDTASTTLKGGADATTLRSTSVAAASEQASANVGAVASAAEQLLASVQEIGRQITLSTEVAASAVVQAQDAKGKVDALAGVAGRISEVIKLINSIAAQTNLLALNATIEAARAGPAGKGFAVVAAEVKELANQTSRATDEIAVQIAAVQSGTGDAVQIIQDIFGTIERMSAISLSIREATDQQGLAMHEVARNIQEASMGTLEVSENISAVSRSASQTGETAGVVSSAAMVLQGKSNELRGEVLSFLSNIRLAS</sequence>
<feature type="domain" description="HAMP" evidence="6">
    <location>
        <begin position="330"/>
        <end position="383"/>
    </location>
</feature>
<dbReference type="InterPro" id="IPR003660">
    <property type="entry name" value="HAMP_dom"/>
</dbReference>
<dbReference type="AlphaFoldDB" id="A0A1I2VGP5"/>
<dbReference type="GO" id="GO:0016020">
    <property type="term" value="C:membrane"/>
    <property type="evidence" value="ECO:0007669"/>
    <property type="project" value="InterPro"/>
</dbReference>
<name>A0A1I2VGP5_9HYPH</name>
<evidence type="ECO:0000259" key="5">
    <source>
        <dbReference type="PROSITE" id="PS50111"/>
    </source>
</evidence>
<dbReference type="InterPro" id="IPR004089">
    <property type="entry name" value="MCPsignal_dom"/>
</dbReference>
<gene>
    <name evidence="7" type="ORF">SAMN05192565_11424</name>
</gene>
<dbReference type="SMART" id="SM00283">
    <property type="entry name" value="MA"/>
    <property type="match status" value="1"/>
</dbReference>
<evidence type="ECO:0000256" key="2">
    <source>
        <dbReference type="ARBA" id="ARBA00029447"/>
    </source>
</evidence>
<feature type="transmembrane region" description="Helical" evidence="4">
    <location>
        <begin position="12"/>
        <end position="32"/>
    </location>
</feature>
<evidence type="ECO:0000256" key="1">
    <source>
        <dbReference type="ARBA" id="ARBA00023224"/>
    </source>
</evidence>
<dbReference type="Gene3D" id="1.10.8.500">
    <property type="entry name" value="HAMP domain in histidine kinase"/>
    <property type="match status" value="1"/>
</dbReference>
<protein>
    <submittedName>
        <fullName evidence="7">Methyl-accepting chemotaxis sensory transducer with Cache sensor</fullName>
    </submittedName>
</protein>
<comment type="similarity">
    <text evidence="2">Belongs to the methyl-accepting chemotaxis (MCP) protein family.</text>
</comment>
<reference evidence="8" key="1">
    <citation type="submission" date="2016-10" db="EMBL/GenBank/DDBJ databases">
        <authorList>
            <person name="Varghese N."/>
            <person name="Submissions S."/>
        </authorList>
    </citation>
    <scope>NUCLEOTIDE SEQUENCE [LARGE SCALE GENOMIC DNA]</scope>
    <source>
        <strain evidence="8">Gh-105</strain>
    </source>
</reference>
<dbReference type="OrthoDB" id="3378718at2"/>
<evidence type="ECO:0000256" key="3">
    <source>
        <dbReference type="PROSITE-ProRule" id="PRU00284"/>
    </source>
</evidence>
<proteinExistence type="inferred from homology"/>
<keyword evidence="1 3" id="KW-0807">Transducer</keyword>
<feature type="domain" description="Methyl-accepting transducer" evidence="5">
    <location>
        <begin position="416"/>
        <end position="659"/>
    </location>
</feature>
<dbReference type="PROSITE" id="PS50885">
    <property type="entry name" value="HAMP"/>
    <property type="match status" value="1"/>
</dbReference>
<accession>A0A1I2VGP5</accession>
<dbReference type="SUPFAM" id="SSF58104">
    <property type="entry name" value="Methyl-accepting chemotaxis protein (MCP) signaling domain"/>
    <property type="match status" value="1"/>
</dbReference>
<dbReference type="PANTHER" id="PTHR32089:SF112">
    <property type="entry name" value="LYSOZYME-LIKE PROTEIN-RELATED"/>
    <property type="match status" value="1"/>
</dbReference>
<organism evidence="7 8">
    <name type="scientific">Methylobacterium gossipiicola</name>
    <dbReference type="NCBI Taxonomy" id="582675"/>
    <lineage>
        <taxon>Bacteria</taxon>
        <taxon>Pseudomonadati</taxon>
        <taxon>Pseudomonadota</taxon>
        <taxon>Alphaproteobacteria</taxon>
        <taxon>Hyphomicrobiales</taxon>
        <taxon>Methylobacteriaceae</taxon>
        <taxon>Methylobacterium</taxon>
    </lineage>
</organism>
<evidence type="ECO:0000256" key="4">
    <source>
        <dbReference type="SAM" id="Phobius"/>
    </source>
</evidence>
<dbReference type="STRING" id="582675.SAMN05192565_11424"/>
<keyword evidence="8" id="KW-1185">Reference proteome</keyword>